<feature type="region of interest" description="Disordered" evidence="2">
    <location>
        <begin position="1"/>
        <end position="62"/>
    </location>
</feature>
<evidence type="ECO:0000256" key="2">
    <source>
        <dbReference type="SAM" id="MobiDB-lite"/>
    </source>
</evidence>
<organism evidence="3 4">
    <name type="scientific">Galemys pyrenaicus</name>
    <name type="common">Iberian desman</name>
    <name type="synonym">Pyrenean desman</name>
    <dbReference type="NCBI Taxonomy" id="202257"/>
    <lineage>
        <taxon>Eukaryota</taxon>
        <taxon>Metazoa</taxon>
        <taxon>Chordata</taxon>
        <taxon>Craniata</taxon>
        <taxon>Vertebrata</taxon>
        <taxon>Euteleostomi</taxon>
        <taxon>Mammalia</taxon>
        <taxon>Eutheria</taxon>
        <taxon>Laurasiatheria</taxon>
        <taxon>Eulipotyphla</taxon>
        <taxon>Talpidae</taxon>
        <taxon>Galemys</taxon>
    </lineage>
</organism>
<protein>
    <submittedName>
        <fullName evidence="3">Protein FAM221B</fullName>
    </submittedName>
</protein>
<dbReference type="Proteomes" id="UP000700334">
    <property type="component" value="Unassembled WGS sequence"/>
</dbReference>
<sequence>MEADQATEKSHTTVDGQEHTSSKDPSAEDFQELFTSETILEPSIPETPLVPLTSESHLGPSSPQIPLEIHPSTAFLESTIAETPLEALTSEYNMMPPSSLTPLETHTSETILESTIAETPLEALTSEFQTVPKFSSQIALETHPSAAILEPSVSETPLEALTPEFHIVPSSSSQIALESHPSAAILEPLISETPLEALPSESQVMPSSPSQMLLEIHPSASPLEPFKHPSEHSISEFPLETHIPKIPEENTIIHTSAQGLSSISSYGALKEDLVSPSSSSEVSWTRRDFQIFEYEPIQQHTPSGSSAQNQPDTSAKQREEEKEDEKRVDVTDSTAQPEQQLGKRKGKKGVSSYPVQSVAPAKQGELVEVAKAMPREKFGAQVQYRFQWEKNTALCAIQTGCQYQDKGSKAKSHNWTGFRSWKTMGLYIGWRCPHYLWDCFRIGDESKCFCGHLLKEHKIISDISVPCNISQCRCLMFCFIPSRPEEVGEFWLKRRATFDPKAWRAQCRCKHSHEDHAATGSKAVAATVLSLISSVRPATDAGRNMRLSLRLKTPDDEEGGLMVRSQQETWIRSWVCRQKGRQEGTLLPLYLICPIPALVSAPRSRLYTHCRENHPLRSHLNHSDFEALQKQGFSGHPTPYHQGSPAHTASDMALH</sequence>
<feature type="region of interest" description="Disordered" evidence="2">
    <location>
        <begin position="297"/>
        <end position="355"/>
    </location>
</feature>
<comment type="similarity">
    <text evidence="1">Belongs to the FAM221 family.</text>
</comment>
<dbReference type="InterPro" id="IPR026755">
    <property type="entry name" value="Fam221a/b"/>
</dbReference>
<evidence type="ECO:0000256" key="1">
    <source>
        <dbReference type="ARBA" id="ARBA00011026"/>
    </source>
</evidence>
<reference evidence="3" key="1">
    <citation type="journal article" date="2021" name="Evol. Appl.">
        <title>The genome of the Pyrenean desman and the effects of bottlenecks and inbreeding on the genomic landscape of an endangered species.</title>
        <authorList>
            <person name="Escoda L."/>
            <person name="Castresana J."/>
        </authorList>
    </citation>
    <scope>NUCLEOTIDE SEQUENCE</scope>
    <source>
        <strain evidence="3">IBE-C5619</strain>
    </source>
</reference>
<dbReference type="PANTHER" id="PTHR31214">
    <property type="entry name" value="PROTEIN FAM221A-RELATED"/>
    <property type="match status" value="1"/>
</dbReference>
<name>A0A8J5ZRC4_GALPY</name>
<gene>
    <name evidence="3" type="ORF">J0S82_015541</name>
</gene>
<dbReference type="PANTHER" id="PTHR31214:SF3">
    <property type="entry name" value="PROTEIN FAM221B"/>
    <property type="match status" value="1"/>
</dbReference>
<keyword evidence="4" id="KW-1185">Reference proteome</keyword>
<evidence type="ECO:0000313" key="3">
    <source>
        <dbReference type="EMBL" id="KAG8505993.1"/>
    </source>
</evidence>
<comment type="caution">
    <text evidence="3">The sequence shown here is derived from an EMBL/GenBank/DDBJ whole genome shotgun (WGS) entry which is preliminary data.</text>
</comment>
<proteinExistence type="inferred from homology"/>
<dbReference type="AlphaFoldDB" id="A0A8J5ZRC4"/>
<dbReference type="EMBL" id="JAGFMF010012196">
    <property type="protein sequence ID" value="KAG8505993.1"/>
    <property type="molecule type" value="Genomic_DNA"/>
</dbReference>
<evidence type="ECO:0000313" key="4">
    <source>
        <dbReference type="Proteomes" id="UP000700334"/>
    </source>
</evidence>
<feature type="compositionally biased region" description="Basic and acidic residues" evidence="2">
    <location>
        <begin position="315"/>
        <end position="330"/>
    </location>
</feature>
<feature type="compositionally biased region" description="Polar residues" evidence="2">
    <location>
        <begin position="53"/>
        <end position="62"/>
    </location>
</feature>
<feature type="region of interest" description="Disordered" evidence="2">
    <location>
        <begin position="630"/>
        <end position="655"/>
    </location>
</feature>
<feature type="compositionally biased region" description="Basic and acidic residues" evidence="2">
    <location>
        <begin position="1"/>
        <end position="26"/>
    </location>
</feature>
<dbReference type="OrthoDB" id="196393at2759"/>
<dbReference type="Pfam" id="PF14753">
    <property type="entry name" value="FAM221"/>
    <property type="match status" value="1"/>
</dbReference>
<feature type="compositionally biased region" description="Polar residues" evidence="2">
    <location>
        <begin position="298"/>
        <end position="314"/>
    </location>
</feature>
<accession>A0A8J5ZRC4</accession>